<dbReference type="GeneID" id="117363148"/>
<keyword evidence="1" id="KW-0472">Membrane</keyword>
<keyword evidence="1" id="KW-0812">Transmembrane</keyword>
<dbReference type="CTD" id="100505876"/>
<reference evidence="3" key="1">
    <citation type="submission" date="2025-08" db="UniProtKB">
        <authorList>
            <consortium name="RefSeq"/>
        </authorList>
    </citation>
    <scope>IDENTIFICATION</scope>
</reference>
<sequence length="84" mass="9824">MRRTSRQPSPPRAVQEEVEVMLKMEPTARKIFKGILCLEFAGLVGAYYLYHKMESSQVFYKSNEWAGMYGIRENDQETWSRSGK</sequence>
<protein>
    <submittedName>
        <fullName evidence="3">Protein CEBPZOS isoform X2</fullName>
    </submittedName>
</protein>
<keyword evidence="1" id="KW-1133">Transmembrane helix</keyword>
<organism evidence="2 3">
    <name type="scientific">Geotrypetes seraphini</name>
    <name type="common">Gaboon caecilian</name>
    <name type="synonym">Caecilia seraphini</name>
    <dbReference type="NCBI Taxonomy" id="260995"/>
    <lineage>
        <taxon>Eukaryota</taxon>
        <taxon>Metazoa</taxon>
        <taxon>Chordata</taxon>
        <taxon>Craniata</taxon>
        <taxon>Vertebrata</taxon>
        <taxon>Euteleostomi</taxon>
        <taxon>Amphibia</taxon>
        <taxon>Gymnophiona</taxon>
        <taxon>Geotrypetes</taxon>
    </lineage>
</organism>
<accession>A0A6P8RLV8</accession>
<feature type="transmembrane region" description="Helical" evidence="1">
    <location>
        <begin position="31"/>
        <end position="50"/>
    </location>
</feature>
<dbReference type="PANTHER" id="PTHR38001">
    <property type="entry name" value="PROTEIN CEBPZOS"/>
    <property type="match status" value="1"/>
</dbReference>
<evidence type="ECO:0000256" key="1">
    <source>
        <dbReference type="SAM" id="Phobius"/>
    </source>
</evidence>
<evidence type="ECO:0000313" key="3">
    <source>
        <dbReference type="RefSeq" id="XP_033806380.1"/>
    </source>
</evidence>
<dbReference type="AlphaFoldDB" id="A0A6P8RLV8"/>
<proteinExistence type="predicted"/>
<gene>
    <name evidence="3" type="primary">CEBPZOS</name>
</gene>
<keyword evidence="2" id="KW-1185">Reference proteome</keyword>
<dbReference type="PANTHER" id="PTHR38001:SF1">
    <property type="entry name" value="PROTEIN CEBPZOS"/>
    <property type="match status" value="1"/>
</dbReference>
<dbReference type="InterPro" id="IPR037764">
    <property type="entry name" value="CEBPZOS"/>
</dbReference>
<name>A0A6P8RLV8_GEOSA</name>
<dbReference type="RefSeq" id="XP_033806380.1">
    <property type="nucleotide sequence ID" value="XM_033950489.1"/>
</dbReference>
<dbReference type="Proteomes" id="UP000515159">
    <property type="component" value="Chromosome 6"/>
</dbReference>
<evidence type="ECO:0000313" key="2">
    <source>
        <dbReference type="Proteomes" id="UP000515159"/>
    </source>
</evidence>